<evidence type="ECO:0000256" key="1">
    <source>
        <dbReference type="SAM" id="Phobius"/>
    </source>
</evidence>
<name>A0A820G1Q8_9BILA</name>
<dbReference type="EMBL" id="CAJOBB010012003">
    <property type="protein sequence ID" value="CAF4269769.1"/>
    <property type="molecule type" value="Genomic_DNA"/>
</dbReference>
<dbReference type="AlphaFoldDB" id="A0A820G1Q8"/>
<feature type="transmembrane region" description="Helical" evidence="1">
    <location>
        <begin position="119"/>
        <end position="140"/>
    </location>
</feature>
<keyword evidence="1" id="KW-1133">Transmembrane helix</keyword>
<keyword evidence="1" id="KW-0472">Membrane</keyword>
<evidence type="ECO:0000313" key="2">
    <source>
        <dbReference type="EMBL" id="CAF4269769.1"/>
    </source>
</evidence>
<protein>
    <submittedName>
        <fullName evidence="2">Uncharacterized protein</fullName>
    </submittedName>
</protein>
<sequence>MVDQNIEGLCVGGIMDVCGGATLHIYNIDDSRCAANATCFWAGEAKVKLLLSNNAGSSVVDLIVGKKPQNSAQVTLGTTVYTITLDDVVPYPTIPMNSGASEALVQHLSLIQRPLSVQISINSGTLIFIIGLISGILPNLTLKIKSTQKIGCDVYLFT</sequence>
<comment type="caution">
    <text evidence="2">The sequence shown here is derived from an EMBL/GenBank/DDBJ whole genome shotgun (WGS) entry which is preliminary data.</text>
</comment>
<keyword evidence="1" id="KW-0812">Transmembrane</keyword>
<accession>A0A820G1Q8</accession>
<gene>
    <name evidence="2" type="ORF">KXQ929_LOCUS43822</name>
</gene>
<dbReference type="Proteomes" id="UP000663868">
    <property type="component" value="Unassembled WGS sequence"/>
</dbReference>
<reference evidence="2" key="1">
    <citation type="submission" date="2021-02" db="EMBL/GenBank/DDBJ databases">
        <authorList>
            <person name="Nowell W R."/>
        </authorList>
    </citation>
    <scope>NUCLEOTIDE SEQUENCE</scope>
</reference>
<proteinExistence type="predicted"/>
<organism evidence="2 3">
    <name type="scientific">Adineta steineri</name>
    <dbReference type="NCBI Taxonomy" id="433720"/>
    <lineage>
        <taxon>Eukaryota</taxon>
        <taxon>Metazoa</taxon>
        <taxon>Spiralia</taxon>
        <taxon>Gnathifera</taxon>
        <taxon>Rotifera</taxon>
        <taxon>Eurotatoria</taxon>
        <taxon>Bdelloidea</taxon>
        <taxon>Adinetida</taxon>
        <taxon>Adinetidae</taxon>
        <taxon>Adineta</taxon>
    </lineage>
</organism>
<evidence type="ECO:0000313" key="3">
    <source>
        <dbReference type="Proteomes" id="UP000663868"/>
    </source>
</evidence>